<keyword evidence="2" id="KW-0813">Transport</keyword>
<keyword evidence="10" id="KW-0739">Sodium transport</keyword>
<evidence type="ECO:0000256" key="12">
    <source>
        <dbReference type="SAM" id="Phobius"/>
    </source>
</evidence>
<organism evidence="13 14">
    <name type="scientific">Kribbella orskensis</name>
    <dbReference type="NCBI Taxonomy" id="2512216"/>
    <lineage>
        <taxon>Bacteria</taxon>
        <taxon>Bacillati</taxon>
        <taxon>Actinomycetota</taxon>
        <taxon>Actinomycetes</taxon>
        <taxon>Propionibacteriales</taxon>
        <taxon>Kribbellaceae</taxon>
        <taxon>Kribbella</taxon>
    </lineage>
</organism>
<sequence length="183" mass="20097">MSTDTAFALGMLALVGRRFPVRPRAYLLTLTVVDDVVALGVIAFVYSADIAVLPLLAAVGIFGLVLLVRAAGGQPPRGRRLREIPGLLPSRCETTSIASTTRTPGSTTSMRSKHPGDGRSCRARHRSRRVSMQLAPTSIVPTAPACTGSRSEMDHHSFDRRPLDRLWWCWAWISRRLPRPPVM</sequence>
<accession>A0ABY2BMB7</accession>
<dbReference type="EMBL" id="SLWM01000004">
    <property type="protein sequence ID" value="TCO25527.1"/>
    <property type="molecule type" value="Genomic_DNA"/>
</dbReference>
<evidence type="ECO:0000256" key="8">
    <source>
        <dbReference type="ARBA" id="ARBA00023065"/>
    </source>
</evidence>
<evidence type="ECO:0000256" key="9">
    <source>
        <dbReference type="ARBA" id="ARBA00023136"/>
    </source>
</evidence>
<keyword evidence="4" id="KW-1003">Cell membrane</keyword>
<dbReference type="Pfam" id="PF06965">
    <property type="entry name" value="Na_H_antiport_1"/>
    <property type="match status" value="1"/>
</dbReference>
<dbReference type="InterPro" id="IPR004670">
    <property type="entry name" value="NhaA"/>
</dbReference>
<evidence type="ECO:0000313" key="14">
    <source>
        <dbReference type="Proteomes" id="UP000295818"/>
    </source>
</evidence>
<dbReference type="InterPro" id="IPR023171">
    <property type="entry name" value="Na/H_antiporter_dom_sf"/>
</dbReference>
<protein>
    <submittedName>
        <fullName evidence="13">Na+/H+ antiporter 1</fullName>
    </submittedName>
</protein>
<keyword evidence="9 12" id="KW-0472">Membrane</keyword>
<reference evidence="13 14" key="1">
    <citation type="journal article" date="2015" name="Stand. Genomic Sci.">
        <title>Genomic Encyclopedia of Bacterial and Archaeal Type Strains, Phase III: the genomes of soil and plant-associated and newly described type strains.</title>
        <authorList>
            <person name="Whitman W.B."/>
            <person name="Woyke T."/>
            <person name="Klenk H.P."/>
            <person name="Zhou Y."/>
            <person name="Lilburn T.G."/>
            <person name="Beck B.J."/>
            <person name="De Vos P."/>
            <person name="Vandamme P."/>
            <person name="Eisen J.A."/>
            <person name="Garrity G."/>
            <person name="Hugenholtz P."/>
            <person name="Kyrpides N.C."/>
        </authorList>
    </citation>
    <scope>NUCLEOTIDE SEQUENCE [LARGE SCALE GENOMIC DNA]</scope>
    <source>
        <strain evidence="13 14">VKM Ac-2538</strain>
    </source>
</reference>
<feature type="transmembrane region" description="Helical" evidence="12">
    <location>
        <begin position="25"/>
        <end position="46"/>
    </location>
</feature>
<feature type="compositionally biased region" description="Polar residues" evidence="11">
    <location>
        <begin position="97"/>
        <end position="110"/>
    </location>
</feature>
<keyword evidence="8" id="KW-0406">Ion transport</keyword>
<evidence type="ECO:0000256" key="4">
    <source>
        <dbReference type="ARBA" id="ARBA00022475"/>
    </source>
</evidence>
<feature type="transmembrane region" description="Helical" evidence="12">
    <location>
        <begin position="52"/>
        <end position="72"/>
    </location>
</feature>
<keyword evidence="6 12" id="KW-1133">Transmembrane helix</keyword>
<feature type="region of interest" description="Disordered" evidence="11">
    <location>
        <begin position="97"/>
        <end position="127"/>
    </location>
</feature>
<evidence type="ECO:0000256" key="7">
    <source>
        <dbReference type="ARBA" id="ARBA00023053"/>
    </source>
</evidence>
<name>A0ABY2BMB7_9ACTN</name>
<evidence type="ECO:0000256" key="2">
    <source>
        <dbReference type="ARBA" id="ARBA00022448"/>
    </source>
</evidence>
<evidence type="ECO:0000313" key="13">
    <source>
        <dbReference type="EMBL" id="TCO25527.1"/>
    </source>
</evidence>
<keyword evidence="5 12" id="KW-0812">Transmembrane</keyword>
<evidence type="ECO:0000256" key="11">
    <source>
        <dbReference type="SAM" id="MobiDB-lite"/>
    </source>
</evidence>
<evidence type="ECO:0000256" key="3">
    <source>
        <dbReference type="ARBA" id="ARBA00022449"/>
    </source>
</evidence>
<evidence type="ECO:0000256" key="5">
    <source>
        <dbReference type="ARBA" id="ARBA00022692"/>
    </source>
</evidence>
<keyword evidence="7" id="KW-0915">Sodium</keyword>
<keyword evidence="14" id="KW-1185">Reference proteome</keyword>
<evidence type="ECO:0000256" key="6">
    <source>
        <dbReference type="ARBA" id="ARBA00022989"/>
    </source>
</evidence>
<dbReference type="PANTHER" id="PTHR30341:SF0">
    <property type="entry name" value="NA(+)_H(+) ANTIPORTER NHAA"/>
    <property type="match status" value="1"/>
</dbReference>
<comment type="caution">
    <text evidence="13">The sequence shown here is derived from an EMBL/GenBank/DDBJ whole genome shotgun (WGS) entry which is preliminary data.</text>
</comment>
<evidence type="ECO:0000256" key="1">
    <source>
        <dbReference type="ARBA" id="ARBA00004429"/>
    </source>
</evidence>
<dbReference type="PANTHER" id="PTHR30341">
    <property type="entry name" value="SODIUM ION/PROTON ANTIPORTER NHAA-RELATED"/>
    <property type="match status" value="1"/>
</dbReference>
<dbReference type="Gene3D" id="1.20.1530.10">
    <property type="entry name" value="Na+/H+ antiporter like domain"/>
    <property type="match status" value="1"/>
</dbReference>
<evidence type="ECO:0000256" key="10">
    <source>
        <dbReference type="ARBA" id="ARBA00023201"/>
    </source>
</evidence>
<dbReference type="Proteomes" id="UP000295818">
    <property type="component" value="Unassembled WGS sequence"/>
</dbReference>
<gene>
    <name evidence="13" type="ORF">EV644_10431</name>
</gene>
<proteinExistence type="predicted"/>
<keyword evidence="3" id="KW-0050">Antiport</keyword>
<comment type="subcellular location">
    <subcellularLocation>
        <location evidence="1">Cell inner membrane</location>
        <topology evidence="1">Multi-pass membrane protein</topology>
    </subcellularLocation>
</comment>